<evidence type="ECO:0008006" key="5">
    <source>
        <dbReference type="Google" id="ProtNLM"/>
    </source>
</evidence>
<name>A0A7J6W9U2_THATH</name>
<feature type="transmembrane region" description="Helical" evidence="2">
    <location>
        <begin position="41"/>
        <end position="64"/>
    </location>
</feature>
<feature type="compositionally biased region" description="Acidic residues" evidence="1">
    <location>
        <begin position="122"/>
        <end position="144"/>
    </location>
</feature>
<dbReference type="PROSITE" id="PS51257">
    <property type="entry name" value="PROKAR_LIPOPROTEIN"/>
    <property type="match status" value="1"/>
</dbReference>
<dbReference type="AlphaFoldDB" id="A0A7J6W9U2"/>
<feature type="region of interest" description="Disordered" evidence="1">
    <location>
        <begin position="82"/>
        <end position="106"/>
    </location>
</feature>
<sequence>MASKHKKAEDIRLYIVSGLLFSCILTGGVFLALSIKYTNTKWYPIAGIILVGIPWIFWLFMYIYSFCSTRIKDLQNYNNKQDKCSKAASPTKSSAPISPASVNDHRKGHVHFGKITMIDEEDESNDDLSCEVTETQDDVTETQDDFIRRVEGGELNVDTSHGSHSVATHESQKPV</sequence>
<evidence type="ECO:0000256" key="2">
    <source>
        <dbReference type="SAM" id="Phobius"/>
    </source>
</evidence>
<organism evidence="3 4">
    <name type="scientific">Thalictrum thalictroides</name>
    <name type="common">Rue-anemone</name>
    <name type="synonym">Anemone thalictroides</name>
    <dbReference type="NCBI Taxonomy" id="46969"/>
    <lineage>
        <taxon>Eukaryota</taxon>
        <taxon>Viridiplantae</taxon>
        <taxon>Streptophyta</taxon>
        <taxon>Embryophyta</taxon>
        <taxon>Tracheophyta</taxon>
        <taxon>Spermatophyta</taxon>
        <taxon>Magnoliopsida</taxon>
        <taxon>Ranunculales</taxon>
        <taxon>Ranunculaceae</taxon>
        <taxon>Thalictroideae</taxon>
        <taxon>Thalictrum</taxon>
    </lineage>
</organism>
<comment type="caution">
    <text evidence="3">The sequence shown here is derived from an EMBL/GenBank/DDBJ whole genome shotgun (WGS) entry which is preliminary data.</text>
</comment>
<evidence type="ECO:0000313" key="3">
    <source>
        <dbReference type="EMBL" id="KAF5193618.1"/>
    </source>
</evidence>
<reference evidence="3 4" key="1">
    <citation type="submission" date="2020-06" db="EMBL/GenBank/DDBJ databases">
        <title>Transcriptomic and genomic resources for Thalictrum thalictroides and T. hernandezii: Facilitating candidate gene discovery in an emerging model plant lineage.</title>
        <authorList>
            <person name="Arias T."/>
            <person name="Riano-Pachon D.M."/>
            <person name="Di Stilio V.S."/>
        </authorList>
    </citation>
    <scope>NUCLEOTIDE SEQUENCE [LARGE SCALE GENOMIC DNA]</scope>
    <source>
        <strain evidence="4">cv. WT478/WT964</strain>
        <tissue evidence="3">Leaves</tissue>
    </source>
</reference>
<dbReference type="PANTHER" id="PTHR34964">
    <property type="entry name" value="MEMBRANE LIPOPROTEIN-RELATED"/>
    <property type="match status" value="1"/>
</dbReference>
<feature type="compositionally biased region" description="Polar residues" evidence="1">
    <location>
        <begin position="157"/>
        <end position="169"/>
    </location>
</feature>
<proteinExistence type="predicted"/>
<keyword evidence="2" id="KW-0812">Transmembrane</keyword>
<dbReference type="EMBL" id="JABWDY010019815">
    <property type="protein sequence ID" value="KAF5193618.1"/>
    <property type="molecule type" value="Genomic_DNA"/>
</dbReference>
<keyword evidence="2" id="KW-0472">Membrane</keyword>
<gene>
    <name evidence="3" type="ORF">FRX31_016787</name>
</gene>
<protein>
    <recommendedName>
        <fullName evidence="5">Transmembrane protein</fullName>
    </recommendedName>
</protein>
<dbReference type="PANTHER" id="PTHR34964:SF14">
    <property type="entry name" value="MEMBRANE LIPOPROTEIN"/>
    <property type="match status" value="1"/>
</dbReference>
<evidence type="ECO:0000313" key="4">
    <source>
        <dbReference type="Proteomes" id="UP000554482"/>
    </source>
</evidence>
<dbReference type="Proteomes" id="UP000554482">
    <property type="component" value="Unassembled WGS sequence"/>
</dbReference>
<feature type="region of interest" description="Disordered" evidence="1">
    <location>
        <begin position="122"/>
        <end position="175"/>
    </location>
</feature>
<keyword evidence="2" id="KW-1133">Transmembrane helix</keyword>
<feature type="transmembrane region" description="Helical" evidence="2">
    <location>
        <begin position="12"/>
        <end position="35"/>
    </location>
</feature>
<dbReference type="OrthoDB" id="1056497at2759"/>
<feature type="compositionally biased region" description="Low complexity" evidence="1">
    <location>
        <begin position="86"/>
        <end position="101"/>
    </location>
</feature>
<accession>A0A7J6W9U2</accession>
<keyword evidence="4" id="KW-1185">Reference proteome</keyword>
<evidence type="ECO:0000256" key="1">
    <source>
        <dbReference type="SAM" id="MobiDB-lite"/>
    </source>
</evidence>